<evidence type="ECO:0000256" key="6">
    <source>
        <dbReference type="SAM" id="MobiDB-lite"/>
    </source>
</evidence>
<evidence type="ECO:0000256" key="4">
    <source>
        <dbReference type="ARBA" id="ARBA00023242"/>
    </source>
</evidence>
<dbReference type="Proteomes" id="UP000747542">
    <property type="component" value="Unassembled WGS sequence"/>
</dbReference>
<accession>A0A8J5MS37</accession>
<dbReference type="AlphaFoldDB" id="A0A8J5MS37"/>
<dbReference type="GO" id="GO:0070182">
    <property type="term" value="F:DNA polymerase binding"/>
    <property type="evidence" value="ECO:0007669"/>
    <property type="project" value="TreeGrafter"/>
</dbReference>
<keyword evidence="8" id="KW-1185">Reference proteome</keyword>
<evidence type="ECO:0000313" key="8">
    <source>
        <dbReference type="Proteomes" id="UP000747542"/>
    </source>
</evidence>
<evidence type="ECO:0000256" key="5">
    <source>
        <dbReference type="ARBA" id="ARBA00093456"/>
    </source>
</evidence>
<comment type="subcellular location">
    <subcellularLocation>
        <location evidence="1">Nucleus</location>
    </subcellularLocation>
</comment>
<organism evidence="7 8">
    <name type="scientific">Homarus americanus</name>
    <name type="common">American lobster</name>
    <dbReference type="NCBI Taxonomy" id="6706"/>
    <lineage>
        <taxon>Eukaryota</taxon>
        <taxon>Metazoa</taxon>
        <taxon>Ecdysozoa</taxon>
        <taxon>Arthropoda</taxon>
        <taxon>Crustacea</taxon>
        <taxon>Multicrustacea</taxon>
        <taxon>Malacostraca</taxon>
        <taxon>Eumalacostraca</taxon>
        <taxon>Eucarida</taxon>
        <taxon>Decapoda</taxon>
        <taxon>Pleocyemata</taxon>
        <taxon>Astacidea</taxon>
        <taxon>Nephropoidea</taxon>
        <taxon>Nephropidae</taxon>
        <taxon>Homarus</taxon>
    </lineage>
</organism>
<comment type="caution">
    <text evidence="7">The sequence shown here is derived from an EMBL/GenBank/DDBJ whole genome shotgun (WGS) entry which is preliminary data.</text>
</comment>
<feature type="non-terminal residue" evidence="7">
    <location>
        <position position="233"/>
    </location>
</feature>
<proteinExistence type="inferred from homology"/>
<evidence type="ECO:0000256" key="2">
    <source>
        <dbReference type="ARBA" id="ARBA00022499"/>
    </source>
</evidence>
<evidence type="ECO:0000313" key="7">
    <source>
        <dbReference type="EMBL" id="KAG7161843.1"/>
    </source>
</evidence>
<evidence type="ECO:0000256" key="1">
    <source>
        <dbReference type="ARBA" id="ARBA00004123"/>
    </source>
</evidence>
<reference evidence="7" key="1">
    <citation type="journal article" date="2021" name="Sci. Adv.">
        <title>The American lobster genome reveals insights on longevity, neural, and immune adaptations.</title>
        <authorList>
            <person name="Polinski J.M."/>
            <person name="Zimin A.V."/>
            <person name="Clark K.F."/>
            <person name="Kohn A.B."/>
            <person name="Sadowski N."/>
            <person name="Timp W."/>
            <person name="Ptitsyn A."/>
            <person name="Khanna P."/>
            <person name="Romanova D.Y."/>
            <person name="Williams P."/>
            <person name="Greenwood S.J."/>
            <person name="Moroz L.L."/>
            <person name="Walt D.R."/>
            <person name="Bodnar A.G."/>
        </authorList>
    </citation>
    <scope>NUCLEOTIDE SEQUENCE</scope>
    <source>
        <strain evidence="7">GMGI-L3</strain>
    </source>
</reference>
<keyword evidence="4" id="KW-0539">Nucleus</keyword>
<dbReference type="GO" id="GO:0007129">
    <property type="term" value="P:homologous chromosome pairing at meiosis"/>
    <property type="evidence" value="ECO:0007669"/>
    <property type="project" value="TreeGrafter"/>
</dbReference>
<protein>
    <submittedName>
        <fullName evidence="7">Fanconi anemia group D2 protein-like 1</fullName>
    </submittedName>
</protein>
<dbReference type="GO" id="GO:0005634">
    <property type="term" value="C:nucleus"/>
    <property type="evidence" value="ECO:0007669"/>
    <property type="project" value="UniProtKB-SubCell"/>
</dbReference>
<dbReference type="GO" id="GO:1990918">
    <property type="term" value="P:double-strand break repair involved in meiotic recombination"/>
    <property type="evidence" value="ECO:0007669"/>
    <property type="project" value="TreeGrafter"/>
</dbReference>
<feature type="compositionally biased region" description="Polar residues" evidence="6">
    <location>
        <begin position="12"/>
        <end position="26"/>
    </location>
</feature>
<dbReference type="PANTHER" id="PTHR32086:SF0">
    <property type="entry name" value="FANCONI ANEMIA GROUP D2 PROTEIN"/>
    <property type="match status" value="1"/>
</dbReference>
<dbReference type="GO" id="GO:0031573">
    <property type="term" value="P:mitotic intra-S DNA damage checkpoint signaling"/>
    <property type="evidence" value="ECO:0007669"/>
    <property type="project" value="TreeGrafter"/>
</dbReference>
<sequence length="233" mass="26392">MSSRKKRKLIVNTDSDNTDDLVTSLQKSKKSRGKKDANESDTVQDDSLFGELVSKAGYMLKKGDQPNMLSCDQAMFQRDLRWSLRSHSIYRMPEIAEKFIQGLEDHIEDPVKLKWTLLYTQTVKNCVTARGGQQDSLIRMCLNIEELQPSLIKLLTEKLLEIANDDESSSQANLPNLVLANLKWLDHIIDSDTLTDKIVDILEGSPPKVQQEVICFVPNIVNDANHPRIAEVL</sequence>
<dbReference type="GO" id="GO:0000793">
    <property type="term" value="C:condensed chromosome"/>
    <property type="evidence" value="ECO:0007669"/>
    <property type="project" value="TreeGrafter"/>
</dbReference>
<comment type="similarity">
    <text evidence="5">Belongs to the Fanconi anemia protein FANCD2 family.</text>
</comment>
<feature type="region of interest" description="Disordered" evidence="6">
    <location>
        <begin position="1"/>
        <end position="42"/>
    </location>
</feature>
<dbReference type="GO" id="GO:0036297">
    <property type="term" value="P:interstrand cross-link repair"/>
    <property type="evidence" value="ECO:0007669"/>
    <property type="project" value="TreeGrafter"/>
</dbReference>
<evidence type="ECO:0000256" key="3">
    <source>
        <dbReference type="ARBA" id="ARBA00022843"/>
    </source>
</evidence>
<gene>
    <name evidence="7" type="primary">Fancd2-L1</name>
    <name evidence="7" type="ORF">Hamer_G007503</name>
</gene>
<dbReference type="InterPro" id="IPR029448">
    <property type="entry name" value="FANCD2"/>
</dbReference>
<dbReference type="PANTHER" id="PTHR32086">
    <property type="entry name" value="FANCONI ANEMIA GROUP D2 PROTEIN"/>
    <property type="match status" value="1"/>
</dbReference>
<keyword evidence="2" id="KW-1017">Isopeptide bond</keyword>
<keyword evidence="3" id="KW-0832">Ubl conjugation</keyword>
<dbReference type="EMBL" id="JAHLQT010028808">
    <property type="protein sequence ID" value="KAG7161843.1"/>
    <property type="molecule type" value="Genomic_DNA"/>
</dbReference>
<name>A0A8J5MS37_HOMAM</name>
<dbReference type="Pfam" id="PF14631">
    <property type="entry name" value="FancD2"/>
    <property type="match status" value="1"/>
</dbReference>